<dbReference type="InterPro" id="IPR023166">
    <property type="entry name" value="BaiN-like_dom_sf"/>
</dbReference>
<dbReference type="InterPro" id="IPR055178">
    <property type="entry name" value="RsdA/BaiN/AoA(So)-like_dom"/>
</dbReference>
<evidence type="ECO:0000313" key="6">
    <source>
        <dbReference type="EMBL" id="GGZ32664.1"/>
    </source>
</evidence>
<sequence>MVTVGIIGGGAAGFFAAIHAAHQGAKVIIFEKSGKTLSKVKVSGGGRCNVTHHALKLSELIKNYPRGEKFMKKAFSLFQVKDTIDWFERHDVTLKVESDGRMFPESDSSLTIIWALENAAKKLGVQVNLYQAIVKITKQETGFLLESNKGDHFIVDKVIGTTGGSPKQDSYQVFAELGHSIVPPIPSLFTFNTPTEPLKRMPGLSVPEALVKLEGTKLSYSGPVLITHWGLSGPAVLKLSAFGAQWLHEQGYEGVAQIRWLADLSEQKIRDTFAEYIAKHPQKKILTNPLFNLPKRLWEHLVSQSGISDEQRWVECGKKQKNILEQHIFCYKLQIKGKTTFKEEFVTAGGISLNEINPRTMESTLVPDLFFAGEVLNIDGITGGFNFQAAWTTGYLAGLSTIKRK</sequence>
<dbReference type="SUPFAM" id="SSF160996">
    <property type="entry name" value="HI0933 insert domain-like"/>
    <property type="match status" value="1"/>
</dbReference>
<evidence type="ECO:0000259" key="5">
    <source>
        <dbReference type="Pfam" id="PF22780"/>
    </source>
</evidence>
<dbReference type="InterPro" id="IPR036188">
    <property type="entry name" value="FAD/NAD-bd_sf"/>
</dbReference>
<comment type="cofactor">
    <cofactor evidence="1">
        <name>FAD</name>
        <dbReference type="ChEBI" id="CHEBI:57692"/>
    </cofactor>
</comment>
<evidence type="ECO:0000256" key="2">
    <source>
        <dbReference type="ARBA" id="ARBA00022630"/>
    </source>
</evidence>
<dbReference type="PRINTS" id="PR00368">
    <property type="entry name" value="FADPNR"/>
</dbReference>
<evidence type="ECO:0000256" key="3">
    <source>
        <dbReference type="ARBA" id="ARBA00022827"/>
    </source>
</evidence>
<dbReference type="Gene3D" id="3.50.50.60">
    <property type="entry name" value="FAD/NAD(P)-binding domain"/>
    <property type="match status" value="1"/>
</dbReference>
<organism evidence="6 7">
    <name type="scientific">Echinicola pacifica</name>
    <dbReference type="NCBI Taxonomy" id="346377"/>
    <lineage>
        <taxon>Bacteria</taxon>
        <taxon>Pseudomonadati</taxon>
        <taxon>Bacteroidota</taxon>
        <taxon>Cytophagia</taxon>
        <taxon>Cytophagales</taxon>
        <taxon>Cyclobacteriaceae</taxon>
        <taxon>Echinicola</taxon>
    </lineage>
</organism>
<proteinExistence type="predicted"/>
<accession>A0A918USU9</accession>
<dbReference type="Pfam" id="PF03486">
    <property type="entry name" value="HI0933_like"/>
    <property type="match status" value="1"/>
</dbReference>
<feature type="domain" description="RsdA/BaiN/AoA(So)-like insert" evidence="5">
    <location>
        <begin position="186"/>
        <end position="346"/>
    </location>
</feature>
<keyword evidence="7" id="KW-1185">Reference proteome</keyword>
<dbReference type="Gene3D" id="2.40.30.10">
    <property type="entry name" value="Translation factors"/>
    <property type="match status" value="1"/>
</dbReference>
<comment type="caution">
    <text evidence="6">The sequence shown here is derived from an EMBL/GenBank/DDBJ whole genome shotgun (WGS) entry which is preliminary data.</text>
</comment>
<name>A0A918USU9_9BACT</name>
<evidence type="ECO:0000313" key="7">
    <source>
        <dbReference type="Proteomes" id="UP000619457"/>
    </source>
</evidence>
<evidence type="ECO:0000259" key="4">
    <source>
        <dbReference type="Pfam" id="PF03486"/>
    </source>
</evidence>
<keyword evidence="3" id="KW-0274">FAD</keyword>
<dbReference type="Proteomes" id="UP000619457">
    <property type="component" value="Unassembled WGS sequence"/>
</dbReference>
<dbReference type="Gene3D" id="1.10.8.260">
    <property type="entry name" value="HI0933 insert domain-like"/>
    <property type="match status" value="1"/>
</dbReference>
<protein>
    <submittedName>
        <fullName evidence="6">Flavoprotein</fullName>
    </submittedName>
</protein>
<dbReference type="AlphaFoldDB" id="A0A918USU9"/>
<feature type="domain" description="RsdA/BaiN/AoA(So)-like Rossmann fold-like" evidence="4">
    <location>
        <begin position="4"/>
        <end position="398"/>
    </location>
</feature>
<dbReference type="NCBIfam" id="TIGR00275">
    <property type="entry name" value="aminoacetone oxidase family FAD-binding enzyme"/>
    <property type="match status" value="1"/>
</dbReference>
<reference evidence="6" key="1">
    <citation type="journal article" date="2014" name="Int. J. Syst. Evol. Microbiol.">
        <title>Complete genome sequence of Corynebacterium casei LMG S-19264T (=DSM 44701T), isolated from a smear-ripened cheese.</title>
        <authorList>
            <consortium name="US DOE Joint Genome Institute (JGI-PGF)"/>
            <person name="Walter F."/>
            <person name="Albersmeier A."/>
            <person name="Kalinowski J."/>
            <person name="Ruckert C."/>
        </authorList>
    </citation>
    <scope>NUCLEOTIDE SEQUENCE</scope>
    <source>
        <strain evidence="6">KCTC 12368</strain>
    </source>
</reference>
<dbReference type="PRINTS" id="PR00411">
    <property type="entry name" value="PNDRDTASEI"/>
</dbReference>
<reference evidence="6" key="2">
    <citation type="submission" date="2020-09" db="EMBL/GenBank/DDBJ databases">
        <authorList>
            <person name="Sun Q."/>
            <person name="Kim S."/>
        </authorList>
    </citation>
    <scope>NUCLEOTIDE SEQUENCE</scope>
    <source>
        <strain evidence="6">KCTC 12368</strain>
    </source>
</reference>
<dbReference type="PANTHER" id="PTHR42887">
    <property type="entry name" value="OS12G0638800 PROTEIN"/>
    <property type="match status" value="1"/>
</dbReference>
<gene>
    <name evidence="6" type="ORF">GCM10007049_27730</name>
</gene>
<dbReference type="Pfam" id="PF22780">
    <property type="entry name" value="HI0933_like_1st"/>
    <property type="match status" value="1"/>
</dbReference>
<dbReference type="RefSeq" id="WP_018475943.1">
    <property type="nucleotide sequence ID" value="NZ_BMWX01000004.1"/>
</dbReference>
<evidence type="ECO:0000256" key="1">
    <source>
        <dbReference type="ARBA" id="ARBA00001974"/>
    </source>
</evidence>
<dbReference type="InterPro" id="IPR057661">
    <property type="entry name" value="RsdA/BaiN/AoA(So)_Rossmann"/>
</dbReference>
<dbReference type="SUPFAM" id="SSF51905">
    <property type="entry name" value="FAD/NAD(P)-binding domain"/>
    <property type="match status" value="1"/>
</dbReference>
<dbReference type="PANTHER" id="PTHR42887:SF2">
    <property type="entry name" value="OS12G0638800 PROTEIN"/>
    <property type="match status" value="1"/>
</dbReference>
<dbReference type="EMBL" id="BMWX01000004">
    <property type="protein sequence ID" value="GGZ32664.1"/>
    <property type="molecule type" value="Genomic_DNA"/>
</dbReference>
<keyword evidence="2" id="KW-0285">Flavoprotein</keyword>
<dbReference type="InterPro" id="IPR004792">
    <property type="entry name" value="BaiN-like"/>
</dbReference>